<dbReference type="AlphaFoldDB" id="A0A1X7RHL7"/>
<evidence type="ECO:0000313" key="2">
    <source>
        <dbReference type="Proteomes" id="UP000215127"/>
    </source>
</evidence>
<reference evidence="1 2" key="1">
    <citation type="submission" date="2016-06" db="EMBL/GenBank/DDBJ databases">
        <authorList>
            <person name="Kjaerup R.B."/>
            <person name="Dalgaard T.S."/>
            <person name="Juul-Madsen H.R."/>
        </authorList>
    </citation>
    <scope>NUCLEOTIDE SEQUENCE [LARGE SCALE GENOMIC DNA]</scope>
</reference>
<dbReference type="EMBL" id="LT853692">
    <property type="protein sequence ID" value="SMQ46926.1"/>
    <property type="molecule type" value="Genomic_DNA"/>
</dbReference>
<accession>A0A1X7RHL7</accession>
<protein>
    <submittedName>
        <fullName evidence="1">Uncharacterized protein</fullName>
    </submittedName>
</protein>
<keyword evidence="2" id="KW-1185">Reference proteome</keyword>
<proteinExistence type="predicted"/>
<name>A0A1X7RHL7_ZYMT9</name>
<organism evidence="1 2">
    <name type="scientific">Zymoseptoria tritici (strain ST99CH_3D7)</name>
    <dbReference type="NCBI Taxonomy" id="1276538"/>
    <lineage>
        <taxon>Eukaryota</taxon>
        <taxon>Fungi</taxon>
        <taxon>Dikarya</taxon>
        <taxon>Ascomycota</taxon>
        <taxon>Pezizomycotina</taxon>
        <taxon>Dothideomycetes</taxon>
        <taxon>Dothideomycetidae</taxon>
        <taxon>Mycosphaerellales</taxon>
        <taxon>Mycosphaerellaceae</taxon>
        <taxon>Zymoseptoria</taxon>
    </lineage>
</organism>
<evidence type="ECO:0000313" key="1">
    <source>
        <dbReference type="EMBL" id="SMQ46926.1"/>
    </source>
</evidence>
<dbReference type="Proteomes" id="UP000215127">
    <property type="component" value="Chromosome 1"/>
</dbReference>
<gene>
    <name evidence="1" type="ORF">ZT3D7_G2073</name>
</gene>
<sequence>MKRRGDITHNNQQRRRPGSFTTTRHLVKPQSPRATHGIVLPKTLPATISTSPNLNAVQRSPTSLNDLEAHNRAIGRPHFRHFNQSLGFGYWLAIASTVVSDATCCCSIKRAPQPPAIDTPHVRLLIEVGIDSNL</sequence>